<accession>A0ABZ3EIE4</accession>
<dbReference type="RefSeq" id="WP_342639541.1">
    <property type="nucleotide sequence ID" value="NZ_CP095785.1"/>
</dbReference>
<keyword evidence="2" id="KW-1185">Reference proteome</keyword>
<proteinExistence type="predicted"/>
<evidence type="ECO:0008006" key="3">
    <source>
        <dbReference type="Google" id="ProtNLM"/>
    </source>
</evidence>
<sequence length="189" mass="21430">MKNNIFLIGIASLFLSGCSSGTENSFEKLTKIVTNLSSYSAEVDEWNDYGANLKKNGIKYEDANSSDQKFVQNKMQSEYANAINHVGSAFTITEESKEELAKENQGYRFIYNKIITVKDISKNTTIGYCVNYDSERIIDGQVKSEDKDKKNFIYIDKNRPLSIFTGSSDFIKVVCGDDFYKKYKGKDVD</sequence>
<dbReference type="Proteomes" id="UP001438077">
    <property type="component" value="Chromosome"/>
</dbReference>
<evidence type="ECO:0000313" key="1">
    <source>
        <dbReference type="EMBL" id="XAG30448.1"/>
    </source>
</evidence>
<organism evidence="1 2">
    <name type="scientific">Proteus faecis</name>
    <dbReference type="NCBI Taxonomy" id="2050967"/>
    <lineage>
        <taxon>Bacteria</taxon>
        <taxon>Pseudomonadati</taxon>
        <taxon>Pseudomonadota</taxon>
        <taxon>Gammaproteobacteria</taxon>
        <taxon>Enterobacterales</taxon>
        <taxon>Morganellaceae</taxon>
        <taxon>Proteus</taxon>
    </lineage>
</organism>
<reference evidence="1 2" key="1">
    <citation type="submission" date="2022-03" db="EMBL/GenBank/DDBJ databases">
        <title>Sea Food Isolates.</title>
        <authorList>
            <person name="Li C."/>
        </authorList>
    </citation>
    <scope>NUCLEOTIDE SEQUENCE [LARGE SCALE GENOMIC DNA]</scope>
    <source>
        <strain evidence="1 2">19MO01SH08</strain>
    </source>
</reference>
<evidence type="ECO:0000313" key="2">
    <source>
        <dbReference type="Proteomes" id="UP001438077"/>
    </source>
</evidence>
<name>A0ABZ3EIE4_9GAMM</name>
<protein>
    <recommendedName>
        <fullName evidence="3">Lipoprotein</fullName>
    </recommendedName>
</protein>
<gene>
    <name evidence="1" type="ORF">MYW70_10775</name>
</gene>
<dbReference type="PROSITE" id="PS51257">
    <property type="entry name" value="PROKAR_LIPOPROTEIN"/>
    <property type="match status" value="1"/>
</dbReference>
<dbReference type="EMBL" id="CP095785">
    <property type="protein sequence ID" value="XAG30448.1"/>
    <property type="molecule type" value="Genomic_DNA"/>
</dbReference>